<evidence type="ECO:0000256" key="2">
    <source>
        <dbReference type="ARBA" id="ARBA00023315"/>
    </source>
</evidence>
<dbReference type="Pfam" id="PF07167">
    <property type="entry name" value="PhaC_N"/>
    <property type="match status" value="1"/>
</dbReference>
<dbReference type="Proteomes" id="UP001219862">
    <property type="component" value="Unassembled WGS sequence"/>
</dbReference>
<dbReference type="Gene3D" id="3.40.50.1820">
    <property type="entry name" value="alpha/beta hydrolase"/>
    <property type="match status" value="1"/>
</dbReference>
<protein>
    <submittedName>
        <fullName evidence="6">Alpha/beta fold hydrolase</fullName>
    </submittedName>
</protein>
<organism evidence="6 7">
    <name type="scientific">Roseateles koreensis</name>
    <dbReference type="NCBI Taxonomy" id="2987526"/>
    <lineage>
        <taxon>Bacteria</taxon>
        <taxon>Pseudomonadati</taxon>
        <taxon>Pseudomonadota</taxon>
        <taxon>Betaproteobacteria</taxon>
        <taxon>Burkholderiales</taxon>
        <taxon>Sphaerotilaceae</taxon>
        <taxon>Roseateles</taxon>
    </lineage>
</organism>
<dbReference type="PANTHER" id="PTHR36837:SF5">
    <property type="entry name" value="POLY-3-HYDROXYBUTYRATE SYNTHASE"/>
    <property type="match status" value="1"/>
</dbReference>
<evidence type="ECO:0000313" key="7">
    <source>
        <dbReference type="Proteomes" id="UP001219862"/>
    </source>
</evidence>
<comment type="caution">
    <text evidence="6">The sequence shown here is derived from an EMBL/GenBank/DDBJ whole genome shotgun (WGS) entry which is preliminary data.</text>
</comment>
<dbReference type="InterPro" id="IPR029058">
    <property type="entry name" value="AB_hydrolase_fold"/>
</dbReference>
<gene>
    <name evidence="6" type="ORF">PRZ01_03555</name>
</gene>
<accession>A0ABT5KPH3</accession>
<feature type="region of interest" description="Disordered" evidence="3">
    <location>
        <begin position="1"/>
        <end position="24"/>
    </location>
</feature>
<sequence length="621" mass="68051">MTEFSGTKKASSRRKAAPSVPAETVPMMPVETASPCPPCAPVPSAKMSAPEALDRAVHMQMGRLTQGLSPAALLGAWADWAAHLSFAPGKQMTLAAVAARKTGRLAKMALRPPEPQGEPGQPCIEPLPQDKRFAAPEWQQWPFNLIYQSFLLNQQWWHRATTGVHGVSRHHEEMVSFAARQWLDMVSPSNFLFSNPELLSETAKTGGGNLWQGARNWFEDALKLSTGKSPAGTEHFRPGHELAVTPGKVVFRNHLIELIQYSPQTETVFATPVLVVPSWILKYYILDLSPSNSLVRYLVGQGHTVFMVSWRNPDESDRGLDMDDYLLDGVMAAINAVTTLVPGNAVQGLGYCLGGTLLSIAAAKMARDGDLRLKTLSLLASQLDFSEPGDLALFIDESQLAYLDDVMSAQGYLDGKQMGGAFAMLNSRDLVFSRMVHDYLMGARQPVTDLTAWNADATRMPFRQHSHYLHSLYLQNELAQGNYKVQGRPVALADIRVPVFCLGTQRDTVSPWHSVYKIKLLTDTPLTFCLCSGGHNVGVVCPPDGAGRRSYQIANTVPGGRYVDPDTWQATTPVQQGSWWPAWEGWLREQAGTQVTPPPLGNADAGYAVLDDAPGRYVLMA</sequence>
<evidence type="ECO:0000259" key="5">
    <source>
        <dbReference type="Pfam" id="PF12551"/>
    </source>
</evidence>
<dbReference type="SUPFAM" id="SSF53474">
    <property type="entry name" value="alpha/beta-Hydrolases"/>
    <property type="match status" value="1"/>
</dbReference>
<proteinExistence type="predicted"/>
<dbReference type="InterPro" id="IPR051321">
    <property type="entry name" value="PHA/PHB_synthase"/>
</dbReference>
<dbReference type="PANTHER" id="PTHR36837">
    <property type="entry name" value="POLY(3-HYDROXYALKANOATE) POLYMERASE SUBUNIT PHAC"/>
    <property type="match status" value="1"/>
</dbReference>
<dbReference type="InterPro" id="IPR022211">
    <property type="entry name" value="PHBC_N"/>
</dbReference>
<keyword evidence="6" id="KW-0378">Hydrolase</keyword>
<name>A0ABT5KPH3_9BURK</name>
<evidence type="ECO:0000259" key="4">
    <source>
        <dbReference type="Pfam" id="PF07167"/>
    </source>
</evidence>
<keyword evidence="2" id="KW-0012">Acyltransferase</keyword>
<feature type="domain" description="Poly-beta-hydroxybutyrate polymerase N-terminal" evidence="5">
    <location>
        <begin position="49"/>
        <end position="90"/>
    </location>
</feature>
<dbReference type="GO" id="GO:0016787">
    <property type="term" value="F:hydrolase activity"/>
    <property type="evidence" value="ECO:0007669"/>
    <property type="project" value="UniProtKB-KW"/>
</dbReference>
<reference evidence="6 7" key="1">
    <citation type="submission" date="2022-10" db="EMBL/GenBank/DDBJ databases">
        <title>paucibacter sp. hw8 Genome sequencing.</title>
        <authorList>
            <person name="Park S."/>
        </authorList>
    </citation>
    <scope>NUCLEOTIDE SEQUENCE [LARGE SCALE GENOMIC DNA]</scope>
    <source>
        <strain evidence="7">hw8</strain>
    </source>
</reference>
<evidence type="ECO:0000313" key="6">
    <source>
        <dbReference type="EMBL" id="MDC8784268.1"/>
    </source>
</evidence>
<evidence type="ECO:0000256" key="3">
    <source>
        <dbReference type="SAM" id="MobiDB-lite"/>
    </source>
</evidence>
<keyword evidence="1" id="KW-0808">Transferase</keyword>
<dbReference type="Pfam" id="PF12551">
    <property type="entry name" value="PHBC_N"/>
    <property type="match status" value="1"/>
</dbReference>
<feature type="domain" description="Poly-beta-hydroxybutyrate polymerase N-terminal" evidence="4">
    <location>
        <begin position="129"/>
        <end position="298"/>
    </location>
</feature>
<evidence type="ECO:0000256" key="1">
    <source>
        <dbReference type="ARBA" id="ARBA00022679"/>
    </source>
</evidence>
<keyword evidence="7" id="KW-1185">Reference proteome</keyword>
<dbReference type="InterPro" id="IPR010941">
    <property type="entry name" value="PhaC_N"/>
</dbReference>
<dbReference type="EMBL" id="JAQQXS010000003">
    <property type="protein sequence ID" value="MDC8784268.1"/>
    <property type="molecule type" value="Genomic_DNA"/>
</dbReference>